<dbReference type="InterPro" id="IPR000914">
    <property type="entry name" value="SBP_5_dom"/>
</dbReference>
<evidence type="ECO:0000313" key="8">
    <source>
        <dbReference type="Proteomes" id="UP000011555"/>
    </source>
</evidence>
<reference evidence="6" key="3">
    <citation type="submission" date="2017-01" db="EMBL/GenBank/DDBJ databases">
        <authorList>
            <person name="Mah S.A."/>
            <person name="Swanson W.J."/>
            <person name="Moy G.W."/>
            <person name="Vacquier V.D."/>
        </authorList>
    </citation>
    <scope>NUCLEOTIDE SEQUENCE</scope>
    <source>
        <strain evidence="6">AJ5</strain>
    </source>
</reference>
<dbReference type="KEGG" id="hlc:CHINAEXTREME17495"/>
<evidence type="ECO:0000256" key="4">
    <source>
        <dbReference type="SAM" id="MobiDB-lite"/>
    </source>
</evidence>
<keyword evidence="2" id="KW-0813">Transport</keyword>
<reference evidence="7 8" key="2">
    <citation type="journal article" date="2014" name="PLoS Genet.">
        <title>Phylogenetically driven sequencing of extremely halophilic archaea reveals strategies for static and dynamic osmo-response.</title>
        <authorList>
            <person name="Becker E.A."/>
            <person name="Seitzer P.M."/>
            <person name="Tritt A."/>
            <person name="Larsen D."/>
            <person name="Krusor M."/>
            <person name="Yao A.I."/>
            <person name="Wu D."/>
            <person name="Madern D."/>
            <person name="Eisen J.A."/>
            <person name="Darling A.E."/>
            <person name="Facciotti M.T."/>
        </authorList>
    </citation>
    <scope>NUCLEOTIDE SEQUENCE [LARGE SCALE GENOMIC DNA]</scope>
    <source>
        <strain evidence="7 8">AJ5</strain>
    </source>
</reference>
<evidence type="ECO:0000313" key="6">
    <source>
        <dbReference type="EMBL" id="APW99451.1"/>
    </source>
</evidence>
<dbReference type="eggNOG" id="arCOG01534">
    <property type="taxonomic scope" value="Archaea"/>
</dbReference>
<dbReference type="PANTHER" id="PTHR30290:SF9">
    <property type="entry name" value="OLIGOPEPTIDE-BINDING PROTEIN APPA"/>
    <property type="match status" value="1"/>
</dbReference>
<dbReference type="GO" id="GO:0015833">
    <property type="term" value="P:peptide transport"/>
    <property type="evidence" value="ECO:0007669"/>
    <property type="project" value="TreeGrafter"/>
</dbReference>
<reference evidence="6 9" key="1">
    <citation type="journal article" date="2011" name="J. Bacteriol.">
        <title>Genome sequence of Halobiforma lacisalsi AJ5, an extremely halophilic archaeon which harbors a bop gene.</title>
        <authorList>
            <person name="Jiang X."/>
            <person name="Wang S."/>
            <person name="Cheng H."/>
            <person name="Huo Y."/>
            <person name="Zhang X."/>
            <person name="Zhu X."/>
            <person name="Han X."/>
            <person name="Ni P."/>
            <person name="Wu M."/>
        </authorList>
    </citation>
    <scope>NUCLEOTIDE SEQUENCE [LARGE SCALE GENOMIC DNA]</scope>
    <source>
        <strain evidence="6 9">AJ5</strain>
    </source>
</reference>
<feature type="compositionally biased region" description="Acidic residues" evidence="4">
    <location>
        <begin position="514"/>
        <end position="524"/>
    </location>
</feature>
<feature type="domain" description="Solute-binding protein family 5" evidence="5">
    <location>
        <begin position="275"/>
        <end position="690"/>
    </location>
</feature>
<evidence type="ECO:0000313" key="9">
    <source>
        <dbReference type="Proteomes" id="UP000186547"/>
    </source>
</evidence>
<dbReference type="Pfam" id="PF00496">
    <property type="entry name" value="SBP_bac_5"/>
    <property type="match status" value="1"/>
</dbReference>
<dbReference type="GeneID" id="30922957"/>
<dbReference type="STRING" id="358396.CHINAEXTREME_17495"/>
<feature type="region of interest" description="Disordered" evidence="4">
    <location>
        <begin position="477"/>
        <end position="529"/>
    </location>
</feature>
<dbReference type="SUPFAM" id="SSF53850">
    <property type="entry name" value="Periplasmic binding protein-like II"/>
    <property type="match status" value="2"/>
</dbReference>
<dbReference type="Gene3D" id="3.90.76.10">
    <property type="entry name" value="Dipeptide-binding Protein, Domain 1"/>
    <property type="match status" value="1"/>
</dbReference>
<comment type="similarity">
    <text evidence="1">Belongs to the bacterial solute-binding protein 5 family.</text>
</comment>
<dbReference type="Gene3D" id="3.10.105.10">
    <property type="entry name" value="Dipeptide-binding Protein, Domain 3"/>
    <property type="match status" value="2"/>
</dbReference>
<gene>
    <name evidence="7" type="ORF">C445_13822</name>
    <name evidence="6" type="ORF">CHINAEXTREME_17495</name>
</gene>
<dbReference type="PATRIC" id="fig|358396.7.peg.2812"/>
<feature type="region of interest" description="Disordered" evidence="4">
    <location>
        <begin position="403"/>
        <end position="459"/>
    </location>
</feature>
<evidence type="ECO:0000256" key="2">
    <source>
        <dbReference type="ARBA" id="ARBA00022448"/>
    </source>
</evidence>
<dbReference type="Proteomes" id="UP000011555">
    <property type="component" value="Unassembled WGS sequence"/>
</dbReference>
<proteinExistence type="inferred from homology"/>
<keyword evidence="3" id="KW-0732">Signal</keyword>
<accession>M0LHV1</accession>
<dbReference type="EMBL" id="AOLZ01000044">
    <property type="protein sequence ID" value="EMA31565.1"/>
    <property type="molecule type" value="Genomic_DNA"/>
</dbReference>
<sequence>MNRNALPPSSPSTLPDERVSRRSVLAAAAVAAVPTSGCATRVRSVVDDGGPQLSVTLGTVPTDDDRGAIRIARHLESTLEAVGIDVALDVRQSSEFLEAVLLDHEFDLFVGRYPVDGGPDLDPDFLYGALHSQFATEAGRQNPFGVTDMALDEALETQRRADGRERRAAVESVLAYVAERKPFEPICRPIEHRLVRPESIDGWSDGWLGTELDYLGLDSASTTGDGSTDRLHALLLDSRPSRNCNPLSVTMRDRDVIVDLLYDSLGTIDRETGTIRPWLADRWEWESKPEPNRDGTDSPRRTTARITLREDAYFHDGEPITAADVAFTYRFLADTALGNAPVPSPAPRYRGRVAAVDDVEVRSETELSITVDAGPEVANRIATVPILPEHVWIERLAEYGVDPDRGREDEADTTLDTDPGLDPGYESEPDDEEAAVSAPQGRWGPVAGDVEPIGSGPYRLADRAERDSITLERYEGHFAVPSFPDESADRDGNTTATIDEDGANDEPHGRTESDGNDGNDGSDEDAAHSRTPTASIDELYFDIDPSSASAIQRTVAGDADLTASMLEADALDRIPAVADADGSVRRLEARSPTFYYLGFNTRRGPVGNVHFRRAVAHLIDKAWIVDDVFHGEADPIVTPVGEEWLPDSEPDLTWDGTDPVAPFPGEGGELDVEAARALFEDRGFQYDEDGRLLRRY</sequence>
<name>M0LHV1_NATLA</name>
<protein>
    <submittedName>
        <fullName evidence="6">ABC transporter substrate-binding protein</fullName>
    </submittedName>
    <submittedName>
        <fullName evidence="7">Extracellular solute-binding protein family 5</fullName>
    </submittedName>
</protein>
<evidence type="ECO:0000256" key="1">
    <source>
        <dbReference type="ARBA" id="ARBA00005695"/>
    </source>
</evidence>
<dbReference type="PANTHER" id="PTHR30290">
    <property type="entry name" value="PERIPLASMIC BINDING COMPONENT OF ABC TRANSPORTER"/>
    <property type="match status" value="1"/>
</dbReference>
<dbReference type="Proteomes" id="UP000186547">
    <property type="component" value="Chromosome"/>
</dbReference>
<dbReference type="RefSeq" id="WP_007142474.1">
    <property type="nucleotide sequence ID" value="NZ_AOLZ01000044.1"/>
</dbReference>
<dbReference type="EMBL" id="CP019285">
    <property type="protein sequence ID" value="APW99451.1"/>
    <property type="molecule type" value="Genomic_DNA"/>
</dbReference>
<keyword evidence="8" id="KW-1185">Reference proteome</keyword>
<dbReference type="GO" id="GO:1904680">
    <property type="term" value="F:peptide transmembrane transporter activity"/>
    <property type="evidence" value="ECO:0007669"/>
    <property type="project" value="TreeGrafter"/>
</dbReference>
<organism evidence="7 8">
    <name type="scientific">Natronobacterium lacisalsi AJ5</name>
    <dbReference type="NCBI Taxonomy" id="358396"/>
    <lineage>
        <taxon>Archaea</taxon>
        <taxon>Methanobacteriati</taxon>
        <taxon>Methanobacteriota</taxon>
        <taxon>Stenosarchaea group</taxon>
        <taxon>Halobacteria</taxon>
        <taxon>Halobacteriales</taxon>
        <taxon>Natrialbaceae</taxon>
        <taxon>Natronobacterium</taxon>
    </lineage>
</organism>
<feature type="compositionally biased region" description="Acidic residues" evidence="4">
    <location>
        <begin position="425"/>
        <end position="434"/>
    </location>
</feature>
<dbReference type="Gene3D" id="3.40.190.10">
    <property type="entry name" value="Periplasmic binding protein-like II"/>
    <property type="match status" value="1"/>
</dbReference>
<evidence type="ECO:0000256" key="3">
    <source>
        <dbReference type="ARBA" id="ARBA00022729"/>
    </source>
</evidence>
<dbReference type="CDD" id="cd00995">
    <property type="entry name" value="PBP2_NikA_DppA_OppA_like"/>
    <property type="match status" value="1"/>
</dbReference>
<evidence type="ECO:0000313" key="7">
    <source>
        <dbReference type="EMBL" id="EMA31565.1"/>
    </source>
</evidence>
<evidence type="ECO:0000259" key="5">
    <source>
        <dbReference type="Pfam" id="PF00496"/>
    </source>
</evidence>
<dbReference type="InterPro" id="IPR039424">
    <property type="entry name" value="SBP_5"/>
</dbReference>
<dbReference type="AlphaFoldDB" id="M0LHV1"/>